<evidence type="ECO:0000313" key="1">
    <source>
        <dbReference type="EMBL" id="QED46694.1"/>
    </source>
</evidence>
<reference evidence="2" key="1">
    <citation type="submission" date="2019-08" db="EMBL/GenBank/DDBJ databases">
        <authorList>
            <person name="Zheng X."/>
        </authorList>
    </citation>
    <scope>NUCLEOTIDE SEQUENCE [LARGE SCALE GENOMIC DNA]</scope>
    <source>
        <strain evidence="2">FJAT-25496</strain>
    </source>
</reference>
<dbReference type="KEGG" id="bda:FSZ17_05070"/>
<dbReference type="InterPro" id="IPR010419">
    <property type="entry name" value="CO_DH_gsu"/>
</dbReference>
<accession>A0A5B8Z117</accession>
<evidence type="ECO:0000313" key="2">
    <source>
        <dbReference type="Proteomes" id="UP000321555"/>
    </source>
</evidence>
<dbReference type="Pfam" id="PF06240">
    <property type="entry name" value="COXG"/>
    <property type="match status" value="1"/>
</dbReference>
<dbReference type="SUPFAM" id="SSF55961">
    <property type="entry name" value="Bet v1-like"/>
    <property type="match status" value="1"/>
</dbReference>
<dbReference type="Proteomes" id="UP000321555">
    <property type="component" value="Chromosome"/>
</dbReference>
<name>A0A5B8Z117_CYTDA</name>
<dbReference type="AlphaFoldDB" id="A0A5B8Z117"/>
<gene>
    <name evidence="1" type="ORF">FSZ17_05070</name>
</gene>
<dbReference type="Gene3D" id="3.30.530.20">
    <property type="match status" value="1"/>
</dbReference>
<proteinExistence type="predicted"/>
<sequence length="154" mass="17608">MPSYTHQIEVNAPIQTVWEFVSNIDHWAPLVPGYIEHQILNEKESTWCFKSDIGFMKKKIELKVDIIKWEEPTRVTFQLKGINEKFTGHGYFFAKERGSSYCLMTGYLNITAEGMMAKVANSILTTSLPETTAELTKAVAAKIEEHTLNHTNIR</sequence>
<keyword evidence="2" id="KW-1185">Reference proteome</keyword>
<dbReference type="EMBL" id="CP042593">
    <property type="protein sequence ID" value="QED46694.1"/>
    <property type="molecule type" value="Genomic_DNA"/>
</dbReference>
<dbReference type="InterPro" id="IPR023393">
    <property type="entry name" value="START-like_dom_sf"/>
</dbReference>
<dbReference type="CDD" id="cd07812">
    <property type="entry name" value="SRPBCC"/>
    <property type="match status" value="1"/>
</dbReference>
<dbReference type="RefSeq" id="WP_057775976.1">
    <property type="nucleotide sequence ID" value="NZ_CP042593.1"/>
</dbReference>
<dbReference type="OrthoDB" id="2374625at2"/>
<protein>
    <submittedName>
        <fullName evidence="1">SRPBCC family protein</fullName>
    </submittedName>
</protein>
<organism evidence="1 2">
    <name type="scientific">Cytobacillus dafuensis</name>
    <name type="common">Bacillus dafuensis</name>
    <dbReference type="NCBI Taxonomy" id="1742359"/>
    <lineage>
        <taxon>Bacteria</taxon>
        <taxon>Bacillati</taxon>
        <taxon>Bacillota</taxon>
        <taxon>Bacilli</taxon>
        <taxon>Bacillales</taxon>
        <taxon>Bacillaceae</taxon>
        <taxon>Cytobacillus</taxon>
    </lineage>
</organism>